<dbReference type="GO" id="GO:0003700">
    <property type="term" value="F:DNA-binding transcription factor activity"/>
    <property type="evidence" value="ECO:0007669"/>
    <property type="project" value="TreeGrafter"/>
</dbReference>
<dbReference type="Gene3D" id="1.10.357.10">
    <property type="entry name" value="Tetracycline Repressor, domain 2"/>
    <property type="match status" value="1"/>
</dbReference>
<evidence type="ECO:0000313" key="5">
    <source>
        <dbReference type="Proteomes" id="UP000095230"/>
    </source>
</evidence>
<protein>
    <submittedName>
        <fullName evidence="4">TetR family transcriptional regulator</fullName>
    </submittedName>
</protein>
<dbReference type="Proteomes" id="UP000095230">
    <property type="component" value="Unassembled WGS sequence"/>
</dbReference>
<dbReference type="InterPro" id="IPR001647">
    <property type="entry name" value="HTH_TetR"/>
</dbReference>
<dbReference type="EMBL" id="MCBT01000015">
    <property type="protein sequence ID" value="OEG74756.1"/>
    <property type="molecule type" value="Genomic_DNA"/>
</dbReference>
<reference evidence="4 5" key="1">
    <citation type="submission" date="2016-07" db="EMBL/GenBank/DDBJ databases">
        <title>Whole-genome of two Shewanella species isolated from a digestive organ of sea cucumber Apostichopus japonicus Selenka 1867.</title>
        <authorList>
            <person name="Hong H.-H."/>
            <person name="Choi H."/>
            <person name="Cheon S."/>
            <person name="Oh J.-S."/>
            <person name="Lee H.-G."/>
            <person name="Park C."/>
        </authorList>
    </citation>
    <scope>NUCLEOTIDE SEQUENCE [LARGE SCALE GENOMIC DNA]</scope>
    <source>
        <strain evidence="4 5">CSB03KR</strain>
    </source>
</reference>
<evidence type="ECO:0000256" key="2">
    <source>
        <dbReference type="PROSITE-ProRule" id="PRU00335"/>
    </source>
</evidence>
<feature type="domain" description="HTH tetR-type" evidence="3">
    <location>
        <begin position="2"/>
        <end position="62"/>
    </location>
</feature>
<dbReference type="SUPFAM" id="SSF46689">
    <property type="entry name" value="Homeodomain-like"/>
    <property type="match status" value="1"/>
</dbReference>
<keyword evidence="1 2" id="KW-0238">DNA-binding</keyword>
<dbReference type="InterPro" id="IPR023772">
    <property type="entry name" value="DNA-bd_HTH_TetR-type_CS"/>
</dbReference>
<comment type="caution">
    <text evidence="4">The sequence shown here is derived from an EMBL/GenBank/DDBJ whole genome shotgun (WGS) entry which is preliminary data.</text>
</comment>
<dbReference type="PANTHER" id="PTHR30055">
    <property type="entry name" value="HTH-TYPE TRANSCRIPTIONAL REGULATOR RUTR"/>
    <property type="match status" value="1"/>
</dbReference>
<evidence type="ECO:0000256" key="1">
    <source>
        <dbReference type="ARBA" id="ARBA00023125"/>
    </source>
</evidence>
<dbReference type="Pfam" id="PF00440">
    <property type="entry name" value="TetR_N"/>
    <property type="match status" value="1"/>
</dbReference>
<sequence length="192" mass="22151">MDDKRQLIFDATEKIIATKGLQGLSMQQIASEAGVAAGTIYRYFKDKDELIGELRKNVLRLVADRILADIDNGSIEDRFKRVWHNIVNFGRQRTSTNLSYEQYIHLPGIDNDAHQGFERQTFGKLHELFEQGRELKIFHPLQDKVLFAIAFEPAVSLGRSIRRGQMQYDVNEIEQACHLCWLAILTPTYLQK</sequence>
<dbReference type="PRINTS" id="PR00455">
    <property type="entry name" value="HTHTETR"/>
</dbReference>
<dbReference type="InterPro" id="IPR009057">
    <property type="entry name" value="Homeodomain-like_sf"/>
</dbReference>
<dbReference type="InterPro" id="IPR054422">
    <property type="entry name" value="TetR-like_HI_0893_C"/>
</dbReference>
<organism evidence="4 5">
    <name type="scientific">Shewanella colwelliana</name>
    <name type="common">Alteromonas colwelliana</name>
    <dbReference type="NCBI Taxonomy" id="23"/>
    <lineage>
        <taxon>Bacteria</taxon>
        <taxon>Pseudomonadati</taxon>
        <taxon>Pseudomonadota</taxon>
        <taxon>Gammaproteobacteria</taxon>
        <taxon>Alteromonadales</taxon>
        <taxon>Shewanellaceae</taxon>
        <taxon>Shewanella</taxon>
    </lineage>
</organism>
<dbReference type="GO" id="GO:0000976">
    <property type="term" value="F:transcription cis-regulatory region binding"/>
    <property type="evidence" value="ECO:0007669"/>
    <property type="project" value="TreeGrafter"/>
</dbReference>
<dbReference type="PROSITE" id="PS01081">
    <property type="entry name" value="HTH_TETR_1"/>
    <property type="match status" value="1"/>
</dbReference>
<evidence type="ECO:0000259" key="3">
    <source>
        <dbReference type="PROSITE" id="PS50977"/>
    </source>
</evidence>
<gene>
    <name evidence="4" type="ORF">BEL05_01480</name>
</gene>
<dbReference type="STRING" id="23.BEL05_01480"/>
<dbReference type="InterPro" id="IPR050109">
    <property type="entry name" value="HTH-type_TetR-like_transc_reg"/>
</dbReference>
<name>A0A1E5IW69_SHECO</name>
<dbReference type="OrthoDB" id="63332at2"/>
<accession>A0A1E5IW69</accession>
<evidence type="ECO:0000313" key="4">
    <source>
        <dbReference type="EMBL" id="OEG74756.1"/>
    </source>
</evidence>
<feature type="DNA-binding region" description="H-T-H motif" evidence="2">
    <location>
        <begin position="25"/>
        <end position="44"/>
    </location>
</feature>
<dbReference type="PANTHER" id="PTHR30055:SF207">
    <property type="entry name" value="HTH-TYPE TRANSCRIPTIONAL REPRESSOR FATR"/>
    <property type="match status" value="1"/>
</dbReference>
<dbReference type="RefSeq" id="WP_069670573.1">
    <property type="nucleotide sequence ID" value="NZ_BPFF01000081.1"/>
</dbReference>
<dbReference type="PROSITE" id="PS50977">
    <property type="entry name" value="HTH_TETR_2"/>
    <property type="match status" value="1"/>
</dbReference>
<dbReference type="Pfam" id="PF22604">
    <property type="entry name" value="TetR_HI_0893_C"/>
    <property type="match status" value="1"/>
</dbReference>
<proteinExistence type="predicted"/>
<dbReference type="AlphaFoldDB" id="A0A1E5IW69"/>